<evidence type="ECO:0000313" key="2">
    <source>
        <dbReference type="Proteomes" id="UP001269144"/>
    </source>
</evidence>
<keyword evidence="2" id="KW-1185">Reference proteome</keyword>
<dbReference type="EMBL" id="JAVQLW010000001">
    <property type="protein sequence ID" value="MDS9467933.1"/>
    <property type="molecule type" value="Genomic_DNA"/>
</dbReference>
<gene>
    <name evidence="1" type="ORF">RGQ15_10185</name>
</gene>
<dbReference type="RefSeq" id="WP_311160107.1">
    <property type="nucleotide sequence ID" value="NZ_JAVQLW010000001.1"/>
</dbReference>
<accession>A0ABU2HSD1</accession>
<comment type="caution">
    <text evidence="1">The sequence shown here is derived from an EMBL/GenBank/DDBJ whole genome shotgun (WGS) entry which is preliminary data.</text>
</comment>
<reference evidence="2" key="1">
    <citation type="submission" date="2023-07" db="EMBL/GenBank/DDBJ databases">
        <title>Paracoccus sp. MBLB3053 whole genome sequence.</title>
        <authorList>
            <person name="Hwang C.Y."/>
            <person name="Cho E.-S."/>
            <person name="Seo M.-J."/>
        </authorList>
    </citation>
    <scope>NUCLEOTIDE SEQUENCE [LARGE SCALE GENOMIC DNA]</scope>
    <source>
        <strain evidence="2">MBLB3053</strain>
    </source>
</reference>
<evidence type="ECO:0000313" key="1">
    <source>
        <dbReference type="EMBL" id="MDS9467933.1"/>
    </source>
</evidence>
<organism evidence="1 2">
    <name type="scientific">Paracoccus aurantius</name>
    <dbReference type="NCBI Taxonomy" id="3073814"/>
    <lineage>
        <taxon>Bacteria</taxon>
        <taxon>Pseudomonadati</taxon>
        <taxon>Pseudomonadota</taxon>
        <taxon>Alphaproteobacteria</taxon>
        <taxon>Rhodobacterales</taxon>
        <taxon>Paracoccaceae</taxon>
        <taxon>Paracoccus</taxon>
    </lineage>
</organism>
<protein>
    <submittedName>
        <fullName evidence="1">Uncharacterized protein</fullName>
    </submittedName>
</protein>
<proteinExistence type="predicted"/>
<sequence>MADPINFTIQKLNVIDGPPSERGTRLLATFNLGFPGVIVHGCVLVERTGGSR</sequence>
<name>A0ABU2HSD1_9RHOB</name>
<dbReference type="Proteomes" id="UP001269144">
    <property type="component" value="Unassembled WGS sequence"/>
</dbReference>